<sequence>MPDVMPAYRPKVSVYVGAGRIRLVMCRLIIIIVSIQLLIIIVNCSTLFEDIQNAAKKAKNISKEKIQEKIQEKSRCAIGWQYFAASCYWKFPIRRTWLEARHECARFSSDLLVIDSDGEFDYIARNVSDVREDFFVGFHYVNDSWQWINSRALSEYTYYSTEELCEGRLPPEPRHRSCGILDRARRGRLCMNVDDCDRKLSFICEKVVDRCSIVHDICGKHGRCVNTDDGNHKCECHFLFSGLRCHKVSREGSQIITATILVCVALLIPIVLRRTYKLFKTKLIRTKQCHELNSANESPKSTDTQQTVIRSFPFHRHADRQSKTTRVLIHDTKDLNDFDDKNSIISSIKAISFRTFFHSTPCMLALSTIVISSLSLATIPFIQSRLNNFELDDINSTNTSIEEKIKSSQTFRNLNSTVNLLKKCRYFDNYMWQNLVSLPLAILVTLICSFLRKRETLCVNFCNGKPSLPIPFNLFDKRQRHLIAAIFGISTNEVLKILEEIIFKPNTKFHEGIIIELLKRIGIVLLVGMRYFPLLIAANIVHPLSYGLAFFYTLVDGGYTLAYESYCTGFSILRYSRALFPIKHEQYHINNIDILYSIFKNLPHFTLLSFVMIKFLFLFLQQLQKTCSHLFYTNEKLKEHQLSLVSSTLSTTLSKPDYQTKPEFNYTQGLLKTKESKNLYYNNIFTRPFSYIYQWHRYFTYSIQVLNTYTVVMILLYNLTCLLTFYGIYNAKTQLNNLRLLVLQHLNLNIEMGTSFINEILFCSVLAVLIYCVQVFNGMKKIQQHLLSAYKGVYNEIPPRHNFNNNELMCKCLHFSGYLCGYTAWGFIIFYKIAFFCCLILRLWITYDIQWFQRFLSFFLPVILIFLLKRILVSILSEFVFLQNFGKNNSLNNRRIFFLFNYFNFFFDCFLGVLSCIIRLAKAVLASVLFMGRLDYSFMGRNLERLDQGYATYVTFIHMEILHGHPILVTFCDLIWYDIQRKRRILENQKKKLSLNELIYENILQTKSKMYIFKWHLFYTLIRNNYLRYLRKNSLNNSTMTSDNSLIISTTTNDVHEAIVTYDHPPPLPPSSVKKSNYRYNFDYETNDIRIIYQHLKCLTSNVSQLKQKQNTTEQSKQEKPEPPQRRRHNAQESQYLSPRKHLLWPSQSLQQNKTFQYINYFVESRCTIVLFCRFFLPEKNMANSSRIFLPLVLWSETSPAISITAMYVSPTGEDLITGTYDGTIICWKIFFNDKQLIPRLMLIGHTSQVSFLVAPVTNSTQKLEQFISVSDIGEIKLWNESDGSCLEHVKTNLKHRAVKSFTYQLTNQNFLVCSGCYSEILIYDIKTLEIKYTLIPSHSDADWISTFFVFQKPNAPDVIIVIGLLDTGCVKLWAFDPRSLSSATSETSKDNQSIELKEHESKEIRCEFGSVIVPCSECQRMMLIIYSEGWQIFDGIDFTELCSYSNNQKTSKIKNDHWVNGYFPTHDIVILFTSNGYAHVFRLPENATFMNPKFRTQHNKNDMQTPQWLYCLSVGTESKLDCTPPYCCGSKSKQCVVYRGDSKGTISIWNMNFKQTDMEKRTDMHPSWTVSYQDIWKNSFENIFTLRKLLNSITPLRNIKKFTATCHLITLDKIALGTDTGQIVLISALKLVSALLIQEFDKENFEYQILNGHSQIVTCLIHPHSEYSRYDIQHLVSGSTDHSIRLWDLATGQNIHTFMVHCGSIIMFHIPPPMFNVKVQYCICSIASDHSVALVSLKERKTVLLANKQLYPITALRWRISDDFLLIKCADGSLYVWQIETGNLDRVAHGILSEELFQWYNDPQSVNSGANRTLSIDINESHYIQLARSSHSTDLMVSSRQNEYRLPFIFQQFNTDIGDDVSNLITFDLFQFVRQLDAVNKDTYNSTRSQTMSNALSRLSNLLVSLLHPWTFDSKTDQLCKDRLNLQQPYRYISYGVLSKNEHMAIILPTWQRYLSEIKKPTANLLISFVGMETEQKDEVQSGDQDEKALFSQREAWSKLLHFYCSDMVKQFQTKYYNSLSLEILCSHWQDLCLELRDASRKLLEEELDYLHSNTDEWQSFISKWSTLFNHSYNKDNGALYDAYIKDIFIDDYSRNEEKSRQLPAIILMGIIGSKYGQGVEAKQPVTPTTPPTVLSTIVNKGFALDNPETRTISRLLTSLLSSYNFDHIPAHSTLRRTAIDLIGRGYTVWEPHLDVALVLLTLLELCAATDSTTAQNVLSGVLTAKTDTCLTARSALNLIATARSNVVIITLSRELAKNVMTQQVQPPPLSISTSSSSTLTNLTNPNMTNPPIIKPEQKTEILRLMKILIEKTPHDVAELILEVTDITLNCIDLSTLRHKGPSAVSDTFSLLLRYPMVTYMQDPPKLCVGTKSGILAIYDLKTPKYQIQFSPDGKHLASYSAYEGILYFWQTTATTFFGSSTTIRLVSRHGANRLEKNLPGPMKKVDLDWLDNHTVRISDHNVASDVKTTYPVPLILDGLTIQSWNDYHLWNKTQISIVNNLNKLCKQDRQCDAEYGIGNIHLTNGYPRNQNEKSIVLSISADEPIIANKSYNYTSLLTGAIFQTKIDIEKNFNEWMYISSKHTKLQTSSNRTIKLVYIFIAIITCGALIGLIIYFFQKLRKRQYAKLLQCYTNGYKQSSSLPSSSNKHDEATALNKKLICTQDIISK</sequence>
<dbReference type="CDD" id="cd00037">
    <property type="entry name" value="CLECT"/>
    <property type="match status" value="1"/>
</dbReference>
<evidence type="ECO:0000256" key="3">
    <source>
        <dbReference type="PROSITE-ProRule" id="PRU00076"/>
    </source>
</evidence>
<dbReference type="GO" id="GO:0005737">
    <property type="term" value="C:cytoplasm"/>
    <property type="evidence" value="ECO:0007669"/>
    <property type="project" value="TreeGrafter"/>
</dbReference>
<dbReference type="Pfam" id="PF00059">
    <property type="entry name" value="Lectin_C"/>
    <property type="match status" value="1"/>
</dbReference>
<feature type="transmembrane region" description="Helical" evidence="6">
    <location>
        <begin position="819"/>
        <end position="845"/>
    </location>
</feature>
<dbReference type="PANTHER" id="PTHR44099">
    <property type="entry name" value="RABCONNECTIN-3B, ISOFORM A"/>
    <property type="match status" value="1"/>
</dbReference>
<evidence type="ECO:0000259" key="7">
    <source>
        <dbReference type="PROSITE" id="PS50026"/>
    </source>
</evidence>
<dbReference type="InterPro" id="IPR001680">
    <property type="entry name" value="WD40_rpt"/>
</dbReference>
<dbReference type="InterPro" id="IPR015943">
    <property type="entry name" value="WD40/YVTN_repeat-like_dom_sf"/>
</dbReference>
<dbReference type="InterPro" id="IPR049916">
    <property type="entry name" value="WDR72-like"/>
</dbReference>
<dbReference type="InterPro" id="IPR016186">
    <property type="entry name" value="C-type_lectin-like/link_sf"/>
</dbReference>
<feature type="transmembrane region" description="Helical" evidence="6">
    <location>
        <begin position="857"/>
        <end position="881"/>
    </location>
</feature>
<evidence type="ECO:0000256" key="6">
    <source>
        <dbReference type="SAM" id="Phobius"/>
    </source>
</evidence>
<dbReference type="Pfam" id="PF00400">
    <property type="entry name" value="WD40"/>
    <property type="match status" value="2"/>
</dbReference>
<dbReference type="SMART" id="SM00034">
    <property type="entry name" value="CLECT"/>
    <property type="match status" value="1"/>
</dbReference>
<feature type="transmembrane region" description="Helical" evidence="6">
    <location>
        <begin position="2597"/>
        <end position="2618"/>
    </location>
</feature>
<comment type="caution">
    <text evidence="9">The sequence shown here is derived from an EMBL/GenBank/DDBJ whole genome shotgun (WGS) entry which is preliminary data.</text>
</comment>
<feature type="transmembrane region" description="Helical" evidence="6">
    <location>
        <begin position="362"/>
        <end position="382"/>
    </location>
</feature>
<feature type="transmembrane region" description="Helical" evidence="6">
    <location>
        <begin position="756"/>
        <end position="776"/>
    </location>
</feature>
<feature type="domain" description="EGF-like" evidence="7">
    <location>
        <begin position="207"/>
        <end position="246"/>
    </location>
</feature>
<keyword evidence="2" id="KW-0677">Repeat</keyword>
<evidence type="ECO:0000256" key="5">
    <source>
        <dbReference type="SAM" id="MobiDB-lite"/>
    </source>
</evidence>
<dbReference type="SUPFAM" id="SSF50978">
    <property type="entry name" value="WD40 repeat-like"/>
    <property type="match status" value="2"/>
</dbReference>
<dbReference type="InterPro" id="IPR026612">
    <property type="entry name" value="STRA6-like"/>
</dbReference>
<dbReference type="Proteomes" id="UP000677228">
    <property type="component" value="Unassembled WGS sequence"/>
</dbReference>
<evidence type="ECO:0000256" key="2">
    <source>
        <dbReference type="ARBA" id="ARBA00022737"/>
    </source>
</evidence>
<feature type="compositionally biased region" description="Basic and acidic residues" evidence="5">
    <location>
        <begin position="1116"/>
        <end position="1125"/>
    </location>
</feature>
<evidence type="ECO:0000256" key="1">
    <source>
        <dbReference type="ARBA" id="ARBA00022574"/>
    </source>
</evidence>
<keyword evidence="6" id="KW-0472">Membrane</keyword>
<evidence type="ECO:0000256" key="4">
    <source>
        <dbReference type="PROSITE-ProRule" id="PRU00221"/>
    </source>
</evidence>
<name>A0A8S2D3V5_9BILA</name>
<feature type="transmembrane region" description="Helical" evidence="6">
    <location>
        <begin position="602"/>
        <end position="620"/>
    </location>
</feature>
<keyword evidence="3" id="KW-1015">Disulfide bond</keyword>
<dbReference type="PROSITE" id="PS50082">
    <property type="entry name" value="WD_REPEATS_2"/>
    <property type="match status" value="1"/>
</dbReference>
<dbReference type="SMART" id="SM00320">
    <property type="entry name" value="WD40"/>
    <property type="match status" value="6"/>
</dbReference>
<dbReference type="Pfam" id="PF14752">
    <property type="entry name" value="RBP_receptor"/>
    <property type="match status" value="1"/>
</dbReference>
<evidence type="ECO:0000313" key="9">
    <source>
        <dbReference type="EMBL" id="CAF0796177.1"/>
    </source>
</evidence>
<dbReference type="PROSITE" id="PS50026">
    <property type="entry name" value="EGF_3"/>
    <property type="match status" value="1"/>
</dbReference>
<feature type="transmembrane region" description="Helical" evidence="6">
    <location>
        <begin position="902"/>
        <end position="930"/>
    </location>
</feature>
<protein>
    <submittedName>
        <fullName evidence="9">Uncharacterized protein</fullName>
    </submittedName>
</protein>
<feature type="region of interest" description="Disordered" evidence="5">
    <location>
        <begin position="1107"/>
        <end position="1136"/>
    </location>
</feature>
<feature type="transmembrane region" description="Helical" evidence="6">
    <location>
        <begin position="255"/>
        <end position="272"/>
    </location>
</feature>
<feature type="domain" description="C-type lectin" evidence="8">
    <location>
        <begin position="83"/>
        <end position="205"/>
    </location>
</feature>
<dbReference type="Gene3D" id="3.10.100.10">
    <property type="entry name" value="Mannose-Binding Protein A, subunit A"/>
    <property type="match status" value="1"/>
</dbReference>
<feature type="transmembrane region" description="Helical" evidence="6">
    <location>
        <begin position="430"/>
        <end position="451"/>
    </location>
</feature>
<evidence type="ECO:0000313" key="10">
    <source>
        <dbReference type="EMBL" id="CAF3579235.1"/>
    </source>
</evidence>
<dbReference type="InterPro" id="IPR016187">
    <property type="entry name" value="CTDL_fold"/>
</dbReference>
<feature type="disulfide bond" evidence="3">
    <location>
        <begin position="236"/>
        <end position="245"/>
    </location>
</feature>
<comment type="caution">
    <text evidence="3">Lacks conserved residue(s) required for the propagation of feature annotation.</text>
</comment>
<feature type="transmembrane region" description="Helical" evidence="6">
    <location>
        <begin position="706"/>
        <end position="729"/>
    </location>
</feature>
<feature type="repeat" description="WD" evidence="4">
    <location>
        <begin position="1676"/>
        <end position="1698"/>
    </location>
</feature>
<organism evidence="9 11">
    <name type="scientific">Didymodactylos carnosus</name>
    <dbReference type="NCBI Taxonomy" id="1234261"/>
    <lineage>
        <taxon>Eukaryota</taxon>
        <taxon>Metazoa</taxon>
        <taxon>Spiralia</taxon>
        <taxon>Gnathifera</taxon>
        <taxon>Rotifera</taxon>
        <taxon>Eurotatoria</taxon>
        <taxon>Bdelloidea</taxon>
        <taxon>Philodinida</taxon>
        <taxon>Philodinidae</taxon>
        <taxon>Didymodactylos</taxon>
    </lineage>
</organism>
<proteinExistence type="predicted"/>
<dbReference type="PANTHER" id="PTHR44099:SF4">
    <property type="entry name" value="RABCONNECTIN-3B, ISOFORM A"/>
    <property type="match status" value="1"/>
</dbReference>
<dbReference type="PROSITE" id="PS00678">
    <property type="entry name" value="WD_REPEATS_1"/>
    <property type="match status" value="1"/>
</dbReference>
<dbReference type="PROSITE" id="PS00022">
    <property type="entry name" value="EGF_1"/>
    <property type="match status" value="1"/>
</dbReference>
<keyword evidence="1 4" id="KW-0853">WD repeat</keyword>
<dbReference type="Proteomes" id="UP000682733">
    <property type="component" value="Unassembled WGS sequence"/>
</dbReference>
<dbReference type="GO" id="GO:0034632">
    <property type="term" value="F:retinol transmembrane transporter activity"/>
    <property type="evidence" value="ECO:0007669"/>
    <property type="project" value="InterPro"/>
</dbReference>
<evidence type="ECO:0000313" key="11">
    <source>
        <dbReference type="Proteomes" id="UP000677228"/>
    </source>
</evidence>
<dbReference type="EMBL" id="CAJOBA010001152">
    <property type="protein sequence ID" value="CAF3579235.1"/>
    <property type="molecule type" value="Genomic_DNA"/>
</dbReference>
<dbReference type="PROSITE" id="PS50041">
    <property type="entry name" value="C_TYPE_LECTIN_2"/>
    <property type="match status" value="1"/>
</dbReference>
<reference evidence="9" key="1">
    <citation type="submission" date="2021-02" db="EMBL/GenBank/DDBJ databases">
        <authorList>
            <person name="Nowell W R."/>
        </authorList>
    </citation>
    <scope>NUCLEOTIDE SEQUENCE</scope>
</reference>
<feature type="transmembrane region" description="Helical" evidence="6">
    <location>
        <begin position="21"/>
        <end position="42"/>
    </location>
</feature>
<accession>A0A8S2D3V5</accession>
<dbReference type="InterPro" id="IPR019775">
    <property type="entry name" value="WD40_repeat_CS"/>
</dbReference>
<keyword evidence="3" id="KW-0245">EGF-like domain</keyword>
<dbReference type="GO" id="GO:0038023">
    <property type="term" value="F:signaling receptor activity"/>
    <property type="evidence" value="ECO:0007669"/>
    <property type="project" value="InterPro"/>
</dbReference>
<gene>
    <name evidence="9" type="ORF">OVA965_LOCUS4397</name>
    <name evidence="10" type="ORF">TMI583_LOCUS4395</name>
</gene>
<dbReference type="SUPFAM" id="SSF56436">
    <property type="entry name" value="C-type lectin-like"/>
    <property type="match status" value="1"/>
</dbReference>
<keyword evidence="6" id="KW-1133">Transmembrane helix</keyword>
<keyword evidence="6" id="KW-0812">Transmembrane</keyword>
<evidence type="ECO:0000259" key="8">
    <source>
        <dbReference type="PROSITE" id="PS50041"/>
    </source>
</evidence>
<dbReference type="InterPro" id="IPR000742">
    <property type="entry name" value="EGF"/>
</dbReference>
<dbReference type="InterPro" id="IPR036322">
    <property type="entry name" value="WD40_repeat_dom_sf"/>
</dbReference>
<dbReference type="EMBL" id="CAJNOK010001152">
    <property type="protein sequence ID" value="CAF0796177.1"/>
    <property type="molecule type" value="Genomic_DNA"/>
</dbReference>
<dbReference type="Gene3D" id="2.130.10.10">
    <property type="entry name" value="YVTN repeat-like/Quinoprotein amine dehydrogenase"/>
    <property type="match status" value="2"/>
</dbReference>
<dbReference type="InterPro" id="IPR001304">
    <property type="entry name" value="C-type_lectin-like"/>
</dbReference>